<protein>
    <recommendedName>
        <fullName evidence="3">Tc1-like transposase DDE domain-containing protein</fullName>
    </recommendedName>
</protein>
<organism evidence="1 2">
    <name type="scientific">Oedothorax gibbosus</name>
    <dbReference type="NCBI Taxonomy" id="931172"/>
    <lineage>
        <taxon>Eukaryota</taxon>
        <taxon>Metazoa</taxon>
        <taxon>Ecdysozoa</taxon>
        <taxon>Arthropoda</taxon>
        <taxon>Chelicerata</taxon>
        <taxon>Arachnida</taxon>
        <taxon>Araneae</taxon>
        <taxon>Araneomorphae</taxon>
        <taxon>Entelegynae</taxon>
        <taxon>Araneoidea</taxon>
        <taxon>Linyphiidae</taxon>
        <taxon>Erigoninae</taxon>
        <taxon>Oedothorax</taxon>
    </lineage>
</organism>
<comment type="caution">
    <text evidence="1">The sequence shown here is derived from an EMBL/GenBank/DDBJ whole genome shotgun (WGS) entry which is preliminary data.</text>
</comment>
<sequence length="157" mass="17904">MTGITTKISLRRSLLPNLEANSVIVIDNAPYHSVMQENIPTKSTRKAAIQAWLASKGITWSSDILKAELLSIVSNVRFQYELYQIDNLAAHTVICLPLYHCELNLIELTWSHVKDYIASNNTTFKEDEEMQLTHEAIDNITPKLWGKEVKHVLNIEE</sequence>
<accession>A0AAV6UI14</accession>
<dbReference type="Proteomes" id="UP000827092">
    <property type="component" value="Unassembled WGS sequence"/>
</dbReference>
<dbReference type="AlphaFoldDB" id="A0AAV6UI14"/>
<dbReference type="InterPro" id="IPR036397">
    <property type="entry name" value="RNaseH_sf"/>
</dbReference>
<reference evidence="1 2" key="1">
    <citation type="journal article" date="2022" name="Nat. Ecol. Evol.">
        <title>A masculinizing supergene underlies an exaggerated male reproductive morph in a spider.</title>
        <authorList>
            <person name="Hendrickx F."/>
            <person name="De Corte Z."/>
            <person name="Sonet G."/>
            <person name="Van Belleghem S.M."/>
            <person name="Kostlbacher S."/>
            <person name="Vangestel C."/>
        </authorList>
    </citation>
    <scope>NUCLEOTIDE SEQUENCE [LARGE SCALE GENOMIC DNA]</scope>
    <source>
        <strain evidence="1">W744_W776</strain>
    </source>
</reference>
<evidence type="ECO:0000313" key="1">
    <source>
        <dbReference type="EMBL" id="KAG8183378.1"/>
    </source>
</evidence>
<dbReference type="EMBL" id="JAFNEN010000419">
    <property type="protein sequence ID" value="KAG8183378.1"/>
    <property type="molecule type" value="Genomic_DNA"/>
</dbReference>
<gene>
    <name evidence="1" type="ORF">JTE90_008280</name>
</gene>
<dbReference type="PANTHER" id="PTHR33939:SF1">
    <property type="entry name" value="DUF4371 DOMAIN-CONTAINING PROTEIN"/>
    <property type="match status" value="1"/>
</dbReference>
<evidence type="ECO:0000313" key="2">
    <source>
        <dbReference type="Proteomes" id="UP000827092"/>
    </source>
</evidence>
<dbReference type="Gene3D" id="3.30.420.10">
    <property type="entry name" value="Ribonuclease H-like superfamily/Ribonuclease H"/>
    <property type="match status" value="1"/>
</dbReference>
<proteinExistence type="predicted"/>
<keyword evidence="2" id="KW-1185">Reference proteome</keyword>
<dbReference type="GO" id="GO:0003676">
    <property type="term" value="F:nucleic acid binding"/>
    <property type="evidence" value="ECO:0007669"/>
    <property type="project" value="InterPro"/>
</dbReference>
<name>A0AAV6UI14_9ARAC</name>
<dbReference type="PANTHER" id="PTHR33939">
    <property type="entry name" value="PROTEIN CBG22215"/>
    <property type="match status" value="1"/>
</dbReference>
<evidence type="ECO:0008006" key="3">
    <source>
        <dbReference type="Google" id="ProtNLM"/>
    </source>
</evidence>